<keyword evidence="11" id="KW-1185">Reference proteome</keyword>
<accession>E0TJA1</accession>
<dbReference type="GO" id="GO:0009090">
    <property type="term" value="P:homoserine biosynthetic process"/>
    <property type="evidence" value="ECO:0007669"/>
    <property type="project" value="TreeGrafter"/>
</dbReference>
<evidence type="ECO:0000256" key="7">
    <source>
        <dbReference type="RuleBase" id="RU003448"/>
    </source>
</evidence>
<dbReference type="PANTHER" id="PTHR21499:SF59">
    <property type="entry name" value="ASPARTOKINASE"/>
    <property type="match status" value="1"/>
</dbReference>
<dbReference type="NCBIfam" id="TIGR00657">
    <property type="entry name" value="asp_kinases"/>
    <property type="match status" value="1"/>
</dbReference>
<dbReference type="UniPathway" id="UPA00034">
    <property type="reaction ID" value="UER00015"/>
</dbReference>
<comment type="pathway">
    <text evidence="8">Amino-acid biosynthesis; L-threonine biosynthesis; L-threonine from L-aspartate: step 1/5.</text>
</comment>
<dbReference type="InterPro" id="IPR018042">
    <property type="entry name" value="Aspartate_kinase_CS"/>
</dbReference>
<evidence type="ECO:0000256" key="6">
    <source>
        <dbReference type="ARBA" id="ARBA00022840"/>
    </source>
</evidence>
<dbReference type="HOGENOM" id="CLU_009116_6_0_10"/>
<keyword evidence="6" id="KW-0067">ATP-binding</keyword>
<dbReference type="STRING" id="706194.SMCARI_045"/>
<organism evidence="10 11">
    <name type="scientific">Karelsulcia muelleri (strain CARI)</name>
    <name type="common">Sulcia muelleri</name>
    <dbReference type="NCBI Taxonomy" id="706194"/>
    <lineage>
        <taxon>Bacteria</taxon>
        <taxon>Pseudomonadati</taxon>
        <taxon>Bacteroidota</taxon>
        <taxon>Flavobacteriia</taxon>
        <taxon>Flavobacteriales</taxon>
        <taxon>Candidatus Karelsulcia</taxon>
    </lineage>
</organism>
<dbReference type="PROSITE" id="PS00324">
    <property type="entry name" value="ASPARTOKINASE"/>
    <property type="match status" value="1"/>
</dbReference>
<keyword evidence="8" id="KW-0028">Amino-acid biosynthesis</keyword>
<evidence type="ECO:0000259" key="9">
    <source>
        <dbReference type="Pfam" id="PF00696"/>
    </source>
</evidence>
<comment type="similarity">
    <text evidence="2 7">Belongs to the aspartokinase family.</text>
</comment>
<dbReference type="EC" id="2.7.2.4" evidence="7"/>
<evidence type="ECO:0000256" key="3">
    <source>
        <dbReference type="ARBA" id="ARBA00022679"/>
    </source>
</evidence>
<dbReference type="Pfam" id="PF00696">
    <property type="entry name" value="AA_kinase"/>
    <property type="match status" value="1"/>
</dbReference>
<dbReference type="InterPro" id="IPR036393">
    <property type="entry name" value="AceGlu_kinase-like_sf"/>
</dbReference>
<dbReference type="InterPro" id="IPR001048">
    <property type="entry name" value="Asp/Glu/Uridylate_kinase"/>
</dbReference>
<dbReference type="AlphaFoldDB" id="E0TJA1"/>
<evidence type="ECO:0000256" key="8">
    <source>
        <dbReference type="RuleBase" id="RU004249"/>
    </source>
</evidence>
<evidence type="ECO:0000256" key="1">
    <source>
        <dbReference type="ARBA" id="ARBA00004766"/>
    </source>
</evidence>
<protein>
    <recommendedName>
        <fullName evidence="7">Aspartokinase</fullName>
        <ecNumber evidence="7">2.7.2.4</ecNumber>
    </recommendedName>
</protein>
<dbReference type="GO" id="GO:0009089">
    <property type="term" value="P:lysine biosynthetic process via diaminopimelate"/>
    <property type="evidence" value="ECO:0007669"/>
    <property type="project" value="UniProtKB-UniPathway"/>
</dbReference>
<dbReference type="GO" id="GO:0004072">
    <property type="term" value="F:aspartate kinase activity"/>
    <property type="evidence" value="ECO:0007669"/>
    <property type="project" value="UniProtKB-EC"/>
</dbReference>
<dbReference type="KEGG" id="sum:SMCARI_045"/>
<evidence type="ECO:0000256" key="4">
    <source>
        <dbReference type="ARBA" id="ARBA00022741"/>
    </source>
</evidence>
<comment type="pathway">
    <text evidence="1 8">Amino-acid biosynthesis; L-lysine biosynthesis via DAP pathway; (S)-tetrahydrodipicolinate from L-aspartate: step 1/4.</text>
</comment>
<keyword evidence="3 7" id="KW-0808">Transferase</keyword>
<feature type="domain" description="Aspartate/glutamate/uridylate kinase" evidence="9">
    <location>
        <begin position="2"/>
        <end position="276"/>
    </location>
</feature>
<dbReference type="GO" id="GO:0005524">
    <property type="term" value="F:ATP binding"/>
    <property type="evidence" value="ECO:0007669"/>
    <property type="project" value="UniProtKB-KW"/>
</dbReference>
<gene>
    <name evidence="10" type="primary">lysC</name>
    <name evidence="10" type="ordered locus">SMCARI_045</name>
</gene>
<keyword evidence="5 7" id="KW-0418">Kinase</keyword>
<evidence type="ECO:0000313" key="11">
    <source>
        <dbReference type="Proteomes" id="UP000002231"/>
    </source>
</evidence>
<dbReference type="GO" id="GO:0005829">
    <property type="term" value="C:cytosol"/>
    <property type="evidence" value="ECO:0007669"/>
    <property type="project" value="TreeGrafter"/>
</dbReference>
<reference evidence="11" key="1">
    <citation type="journal article" date="2010" name="Genome Biol. Evol.">
        <title>Functional convergence in reduced genomes of bacterial symbionts spanning 200 My of evolution.</title>
        <authorList>
            <person name="McCutcheon J.P."/>
            <person name="Moran N.A."/>
        </authorList>
    </citation>
    <scope>NUCLEOTIDE SEQUENCE [LARGE SCALE GENOMIC DNA]</scope>
    <source>
        <strain evidence="11">CARI</strain>
    </source>
</reference>
<evidence type="ECO:0000313" key="10">
    <source>
        <dbReference type="EMBL" id="ADM89878.1"/>
    </source>
</evidence>
<keyword evidence="4" id="KW-0547">Nucleotide-binding</keyword>
<dbReference type="Gene3D" id="3.40.1160.10">
    <property type="entry name" value="Acetylglutamate kinase-like"/>
    <property type="match status" value="1"/>
</dbReference>
<dbReference type="UniPathway" id="UPA00051">
    <property type="reaction ID" value="UER00462"/>
</dbReference>
<evidence type="ECO:0000256" key="2">
    <source>
        <dbReference type="ARBA" id="ARBA00010122"/>
    </source>
</evidence>
<dbReference type="EMBL" id="CP002163">
    <property type="protein sequence ID" value="ADM89878.1"/>
    <property type="molecule type" value="Genomic_DNA"/>
</dbReference>
<comment type="catalytic activity">
    <reaction evidence="7">
        <text>L-aspartate + ATP = 4-phospho-L-aspartate + ADP</text>
        <dbReference type="Rhea" id="RHEA:23776"/>
        <dbReference type="ChEBI" id="CHEBI:29991"/>
        <dbReference type="ChEBI" id="CHEBI:30616"/>
        <dbReference type="ChEBI" id="CHEBI:57535"/>
        <dbReference type="ChEBI" id="CHEBI:456216"/>
        <dbReference type="EC" id="2.7.2.4"/>
    </reaction>
</comment>
<dbReference type="UniPathway" id="UPA00050">
    <property type="reaction ID" value="UER00461"/>
</dbReference>
<dbReference type="Proteomes" id="UP000002231">
    <property type="component" value="Chromosome"/>
</dbReference>
<dbReference type="InterPro" id="IPR042199">
    <property type="entry name" value="AsparK_Bifunc_asparK/hSer_DH"/>
</dbReference>
<proteinExistence type="inferred from homology"/>
<sequence length="345" mass="41113">MKIYKFGGSSIKNYKRIKNLSKVIKINKNNNKIIVLSAIGKNTNKLEKVVNNFFIKNKKNTYIQVLNIYKNHFKMIKNLFIKNNFIFKYIKFFFNEFIFFLKKKKSIKYHFIYDQIVGSGELISTKIVSEYLNLIGLKNFWLDCRNYIKTDNSYREAHVNWQQTKKKIKKINQNLFYITQGFIGADNNYFTTTFGREGSDYTASIFSFCLNAESQTTWKDVPGILNADPRFFFKKKIFKSLSYKETLELSYYGASVIHPKTLYPLKKKKIPLYIRSFIFPKKKGTLVSDKYINNVITSCFIVKKKQKFIFFYKKKFSFFLEKDISLIFKYISNYKINFFNSKFSN</sequence>
<dbReference type="GO" id="GO:0009088">
    <property type="term" value="P:threonine biosynthetic process"/>
    <property type="evidence" value="ECO:0007669"/>
    <property type="project" value="UniProtKB-UniPathway"/>
</dbReference>
<dbReference type="PANTHER" id="PTHR21499">
    <property type="entry name" value="ASPARTATE KINASE"/>
    <property type="match status" value="1"/>
</dbReference>
<evidence type="ECO:0000256" key="5">
    <source>
        <dbReference type="ARBA" id="ARBA00022777"/>
    </source>
</evidence>
<dbReference type="InterPro" id="IPR001341">
    <property type="entry name" value="Asp_kinase"/>
</dbReference>
<comment type="pathway">
    <text evidence="8">Amino-acid biosynthesis; L-methionine biosynthesis via de novo pathway; L-homoserine from L-aspartate: step 1/3.</text>
</comment>
<dbReference type="Gene3D" id="1.20.120.1320">
    <property type="entry name" value="Aspartokinase, catalytic domain"/>
    <property type="match status" value="1"/>
</dbReference>
<name>E0TJA1_KARMC</name>
<dbReference type="SUPFAM" id="SSF53633">
    <property type="entry name" value="Carbamate kinase-like"/>
    <property type="match status" value="1"/>
</dbReference>